<proteinExistence type="predicted"/>
<evidence type="ECO:0000313" key="2">
    <source>
        <dbReference type="WBParaSite" id="Hba_09466"/>
    </source>
</evidence>
<sequence length="39" mass="4730">MGLYTKEVKFKQIADVCPQLTQRHKDERLCWAKIFMRCN</sequence>
<organism evidence="1 2">
    <name type="scientific">Heterorhabditis bacteriophora</name>
    <name type="common">Entomopathogenic nematode worm</name>
    <dbReference type="NCBI Taxonomy" id="37862"/>
    <lineage>
        <taxon>Eukaryota</taxon>
        <taxon>Metazoa</taxon>
        <taxon>Ecdysozoa</taxon>
        <taxon>Nematoda</taxon>
        <taxon>Chromadorea</taxon>
        <taxon>Rhabditida</taxon>
        <taxon>Rhabditina</taxon>
        <taxon>Rhabditomorpha</taxon>
        <taxon>Strongyloidea</taxon>
        <taxon>Heterorhabditidae</taxon>
        <taxon>Heterorhabditis</taxon>
    </lineage>
</organism>
<keyword evidence="1" id="KW-1185">Reference proteome</keyword>
<name>A0A1I7WW66_HETBA</name>
<dbReference type="Proteomes" id="UP000095283">
    <property type="component" value="Unplaced"/>
</dbReference>
<evidence type="ECO:0000313" key="1">
    <source>
        <dbReference type="Proteomes" id="UP000095283"/>
    </source>
</evidence>
<dbReference type="WBParaSite" id="Hba_09466">
    <property type="protein sequence ID" value="Hba_09466"/>
    <property type="gene ID" value="Hba_09466"/>
</dbReference>
<dbReference type="AlphaFoldDB" id="A0A1I7WW66"/>
<reference evidence="2" key="1">
    <citation type="submission" date="2016-11" db="UniProtKB">
        <authorList>
            <consortium name="WormBaseParasite"/>
        </authorList>
    </citation>
    <scope>IDENTIFICATION</scope>
</reference>
<accession>A0A1I7WW66</accession>
<protein>
    <submittedName>
        <fullName evidence="2">Ferredoxin</fullName>
    </submittedName>
</protein>